<organism evidence="4">
    <name type="scientific">Nibea albiflora</name>
    <name type="common">Yellow drum</name>
    <name type="synonym">Corvina albiflora</name>
    <dbReference type="NCBI Taxonomy" id="240163"/>
    <lineage>
        <taxon>Eukaryota</taxon>
        <taxon>Metazoa</taxon>
        <taxon>Chordata</taxon>
        <taxon>Craniata</taxon>
        <taxon>Vertebrata</taxon>
        <taxon>Euteleostomi</taxon>
        <taxon>Actinopterygii</taxon>
        <taxon>Neopterygii</taxon>
        <taxon>Teleostei</taxon>
        <taxon>Neoteleostei</taxon>
        <taxon>Acanthomorphata</taxon>
        <taxon>Eupercaria</taxon>
        <taxon>Sciaenidae</taxon>
        <taxon>Nibea</taxon>
    </lineage>
</organism>
<accession>A0AA51VIF0</accession>
<evidence type="ECO:0000259" key="3">
    <source>
        <dbReference type="PROSITE" id="PS50015"/>
    </source>
</evidence>
<dbReference type="PROSITE" id="PS50015">
    <property type="entry name" value="SAP_B"/>
    <property type="match status" value="1"/>
</dbReference>
<dbReference type="PANTHER" id="PTHR15541:SF2">
    <property type="entry name" value="GRANULYSIN"/>
    <property type="match status" value="1"/>
</dbReference>
<dbReference type="AlphaFoldDB" id="A0AA51VIF0"/>
<evidence type="ECO:0000313" key="4">
    <source>
        <dbReference type="EMBL" id="WMX21241.1"/>
    </source>
</evidence>
<dbReference type="InterPro" id="IPR008139">
    <property type="entry name" value="SaposinB_dom"/>
</dbReference>
<keyword evidence="2" id="KW-0732">Signal</keyword>
<dbReference type="PANTHER" id="PTHR15541">
    <property type="entry name" value="GRANULYSIN RELATED"/>
    <property type="match status" value="1"/>
</dbReference>
<feature type="signal peptide" evidence="2">
    <location>
        <begin position="1"/>
        <end position="22"/>
    </location>
</feature>
<dbReference type="InterPro" id="IPR011001">
    <property type="entry name" value="Saposin-like"/>
</dbReference>
<dbReference type="InterPro" id="IPR038847">
    <property type="entry name" value="Granulysin-like"/>
</dbReference>
<dbReference type="SMART" id="SM00741">
    <property type="entry name" value="SapB"/>
    <property type="match status" value="1"/>
</dbReference>
<evidence type="ECO:0000256" key="1">
    <source>
        <dbReference type="ARBA" id="ARBA00023157"/>
    </source>
</evidence>
<sequence length="158" mass="17727">MNTSSVLLVCVLVACSVWTVPGRNLKVYTDDQEQAEMSMVDHEVPSKIPGLCWACKWSLNKVKRVIGPNTTAERVTSRLKAICNEIGLLKEKCTKFVNGHLGELVEELTTTDDVRTICVNLKACKPKEWLDLDFESDEDPQIEITKEPTKRCVCKTAN</sequence>
<dbReference type="GO" id="GO:0042742">
    <property type="term" value="P:defense response to bacterium"/>
    <property type="evidence" value="ECO:0007669"/>
    <property type="project" value="InterPro"/>
</dbReference>
<protein>
    <submittedName>
        <fullName evidence="4">NK-lysin</fullName>
    </submittedName>
</protein>
<dbReference type="Gene3D" id="1.10.225.10">
    <property type="entry name" value="Saposin-like"/>
    <property type="match status" value="1"/>
</dbReference>
<evidence type="ECO:0000256" key="2">
    <source>
        <dbReference type="SAM" id="SignalP"/>
    </source>
</evidence>
<dbReference type="EMBL" id="OR227627">
    <property type="protein sequence ID" value="WMX21241.1"/>
    <property type="molecule type" value="mRNA"/>
</dbReference>
<feature type="chain" id="PRO_5041247957" evidence="2">
    <location>
        <begin position="23"/>
        <end position="158"/>
    </location>
</feature>
<proteinExistence type="evidence at transcript level"/>
<keyword evidence="1" id="KW-1015">Disulfide bond</keyword>
<dbReference type="SUPFAM" id="SSF47862">
    <property type="entry name" value="Saposin"/>
    <property type="match status" value="1"/>
</dbReference>
<feature type="domain" description="Saposin B-type" evidence="3">
    <location>
        <begin position="48"/>
        <end position="128"/>
    </location>
</feature>
<reference evidence="4" key="1">
    <citation type="submission" date="2023-07" db="EMBL/GenBank/DDBJ databases">
        <authorList>
            <person name="Huang Y."/>
        </authorList>
    </citation>
    <scope>NUCLEOTIDE SEQUENCE</scope>
</reference>
<name>A0AA51VIF0_NIBAL</name>